<dbReference type="Proteomes" id="UP000225548">
    <property type="component" value="Unassembled WGS sequence"/>
</dbReference>
<evidence type="ECO:0000259" key="2">
    <source>
        <dbReference type="Pfam" id="PF13466"/>
    </source>
</evidence>
<dbReference type="InterPro" id="IPR058548">
    <property type="entry name" value="MlaB-like_STAS"/>
</dbReference>
<accession>A0A2A9E7W7</accession>
<dbReference type="Pfam" id="PF13466">
    <property type="entry name" value="STAS_2"/>
    <property type="match status" value="1"/>
</dbReference>
<dbReference type="AlphaFoldDB" id="A0A2A9E7W7"/>
<organism evidence="3 4">
    <name type="scientific">Sanguibacter antarcticus</name>
    <dbReference type="NCBI Taxonomy" id="372484"/>
    <lineage>
        <taxon>Bacteria</taxon>
        <taxon>Bacillati</taxon>
        <taxon>Actinomycetota</taxon>
        <taxon>Actinomycetes</taxon>
        <taxon>Micrococcales</taxon>
        <taxon>Sanguibacteraceae</taxon>
        <taxon>Sanguibacter</taxon>
    </lineage>
</organism>
<sequence>MGDANTPTAGRPPESSGEAARVDTPLASLGASEPGAVHVIVGATHSRILLSGEIDADIVADLHQATQDVQEAGLPVEIDAHHVTFMDSTGVAFLARLTAISDRPVRMLRTPPTVRFLLEVTSIGELLQIDDDADSEPTDPAATFDADLEPARTGAPSTPEIG</sequence>
<evidence type="ECO:0000256" key="1">
    <source>
        <dbReference type="SAM" id="MobiDB-lite"/>
    </source>
</evidence>
<name>A0A2A9E7W7_9MICO</name>
<evidence type="ECO:0000313" key="3">
    <source>
        <dbReference type="EMBL" id="PFG35048.1"/>
    </source>
</evidence>
<comment type="caution">
    <text evidence="3">The sequence shown here is derived from an EMBL/GenBank/DDBJ whole genome shotgun (WGS) entry which is preliminary data.</text>
</comment>
<dbReference type="SUPFAM" id="SSF52091">
    <property type="entry name" value="SpoIIaa-like"/>
    <property type="match status" value="1"/>
</dbReference>
<dbReference type="OrthoDB" id="4827422at2"/>
<dbReference type="CDD" id="cd07043">
    <property type="entry name" value="STAS_anti-anti-sigma_factors"/>
    <property type="match status" value="1"/>
</dbReference>
<dbReference type="Gene3D" id="3.30.750.24">
    <property type="entry name" value="STAS domain"/>
    <property type="match status" value="1"/>
</dbReference>
<dbReference type="EMBL" id="PDJG01000001">
    <property type="protein sequence ID" value="PFG35048.1"/>
    <property type="molecule type" value="Genomic_DNA"/>
</dbReference>
<keyword evidence="4" id="KW-1185">Reference proteome</keyword>
<proteinExistence type="predicted"/>
<feature type="region of interest" description="Disordered" evidence="1">
    <location>
        <begin position="1"/>
        <end position="21"/>
    </location>
</feature>
<evidence type="ECO:0000313" key="4">
    <source>
        <dbReference type="Proteomes" id="UP000225548"/>
    </source>
</evidence>
<protein>
    <submittedName>
        <fullName evidence="3">Anti-anti-sigma factor</fullName>
    </submittedName>
</protein>
<feature type="domain" description="MlaB-like STAS" evidence="2">
    <location>
        <begin position="50"/>
        <end position="122"/>
    </location>
</feature>
<gene>
    <name evidence="3" type="ORF">ATL42_2981</name>
</gene>
<reference evidence="3 4" key="1">
    <citation type="submission" date="2017-10" db="EMBL/GenBank/DDBJ databases">
        <title>Sequencing the genomes of 1000 actinobacteria strains.</title>
        <authorList>
            <person name="Klenk H.-P."/>
        </authorList>
    </citation>
    <scope>NUCLEOTIDE SEQUENCE [LARGE SCALE GENOMIC DNA]</scope>
    <source>
        <strain evidence="3 4">DSM 18966</strain>
    </source>
</reference>
<feature type="region of interest" description="Disordered" evidence="1">
    <location>
        <begin position="130"/>
        <end position="162"/>
    </location>
</feature>
<dbReference type="InterPro" id="IPR036513">
    <property type="entry name" value="STAS_dom_sf"/>
</dbReference>